<evidence type="ECO:0000313" key="2">
    <source>
        <dbReference type="Proteomes" id="UP000712281"/>
    </source>
</evidence>
<sequence>MHSGCSARSRTACKVAPIMKIFNSEITVHSKMLKRIDIITYTELQIDAPLLLFITQDKGKGCHPWGTLCNAKMHKRL</sequence>
<evidence type="ECO:0000313" key="1">
    <source>
        <dbReference type="EMBL" id="KAF2578493.1"/>
    </source>
</evidence>
<accession>A0A8S9JAC0</accession>
<proteinExistence type="predicted"/>
<comment type="caution">
    <text evidence="1">The sequence shown here is derived from an EMBL/GenBank/DDBJ whole genome shotgun (WGS) entry which is preliminary data.</text>
</comment>
<organism evidence="1 2">
    <name type="scientific">Brassica cretica</name>
    <name type="common">Mustard</name>
    <dbReference type="NCBI Taxonomy" id="69181"/>
    <lineage>
        <taxon>Eukaryota</taxon>
        <taxon>Viridiplantae</taxon>
        <taxon>Streptophyta</taxon>
        <taxon>Embryophyta</taxon>
        <taxon>Tracheophyta</taxon>
        <taxon>Spermatophyta</taxon>
        <taxon>Magnoliopsida</taxon>
        <taxon>eudicotyledons</taxon>
        <taxon>Gunneridae</taxon>
        <taxon>Pentapetalae</taxon>
        <taxon>rosids</taxon>
        <taxon>malvids</taxon>
        <taxon>Brassicales</taxon>
        <taxon>Brassicaceae</taxon>
        <taxon>Brassiceae</taxon>
        <taxon>Brassica</taxon>
    </lineage>
</organism>
<dbReference type="Proteomes" id="UP000712281">
    <property type="component" value="Unassembled WGS sequence"/>
</dbReference>
<protein>
    <submittedName>
        <fullName evidence="1">Uncharacterized protein</fullName>
    </submittedName>
</protein>
<dbReference type="AlphaFoldDB" id="A0A8S9JAC0"/>
<reference evidence="1" key="1">
    <citation type="submission" date="2019-12" db="EMBL/GenBank/DDBJ databases">
        <title>Genome sequencing and annotation of Brassica cretica.</title>
        <authorList>
            <person name="Studholme D.J."/>
            <person name="Sarris P.F."/>
        </authorList>
    </citation>
    <scope>NUCLEOTIDE SEQUENCE</scope>
    <source>
        <strain evidence="1">PFS-001/15</strain>
        <tissue evidence="1">Leaf</tissue>
    </source>
</reference>
<name>A0A8S9JAC0_BRACR</name>
<dbReference type="EMBL" id="QGKW02001660">
    <property type="protein sequence ID" value="KAF2578493.1"/>
    <property type="molecule type" value="Genomic_DNA"/>
</dbReference>
<gene>
    <name evidence="1" type="ORF">F2Q68_00002365</name>
</gene>